<name>A0A4S4L7G6_9AGAM</name>
<evidence type="ECO:0000313" key="7">
    <source>
        <dbReference type="Proteomes" id="UP000308199"/>
    </source>
</evidence>
<accession>A0A4S4L7G6</accession>
<feature type="transmembrane region" description="Helical" evidence="5">
    <location>
        <begin position="12"/>
        <end position="33"/>
    </location>
</feature>
<evidence type="ECO:0000256" key="2">
    <source>
        <dbReference type="ARBA" id="ARBA00022692"/>
    </source>
</evidence>
<dbReference type="OrthoDB" id="3437016at2759"/>
<protein>
    <recommendedName>
        <fullName evidence="8">Major facilitator superfamily (MFS) profile domain-containing protein</fullName>
    </recommendedName>
</protein>
<gene>
    <name evidence="6" type="ORF">EW145_g3318</name>
</gene>
<dbReference type="AlphaFoldDB" id="A0A4S4L7G6"/>
<evidence type="ECO:0008006" key="8">
    <source>
        <dbReference type="Google" id="ProtNLM"/>
    </source>
</evidence>
<comment type="subcellular location">
    <subcellularLocation>
        <location evidence="1">Membrane</location>
        <topology evidence="1">Multi-pass membrane protein</topology>
    </subcellularLocation>
</comment>
<keyword evidence="3 5" id="KW-1133">Transmembrane helix</keyword>
<evidence type="ECO:0000256" key="4">
    <source>
        <dbReference type="ARBA" id="ARBA00023136"/>
    </source>
</evidence>
<keyword evidence="4 5" id="KW-0472">Membrane</keyword>
<evidence type="ECO:0000256" key="3">
    <source>
        <dbReference type="ARBA" id="ARBA00022989"/>
    </source>
</evidence>
<reference evidence="6 7" key="1">
    <citation type="submission" date="2019-02" db="EMBL/GenBank/DDBJ databases">
        <title>Genome sequencing of the rare red list fungi Phellinidium pouzarii.</title>
        <authorList>
            <person name="Buettner E."/>
            <person name="Kellner H."/>
        </authorList>
    </citation>
    <scope>NUCLEOTIDE SEQUENCE [LARGE SCALE GENOMIC DNA]</scope>
    <source>
        <strain evidence="6 7">DSM 108285</strain>
    </source>
</reference>
<dbReference type="Proteomes" id="UP000308199">
    <property type="component" value="Unassembled WGS sequence"/>
</dbReference>
<dbReference type="GO" id="GO:0005886">
    <property type="term" value="C:plasma membrane"/>
    <property type="evidence" value="ECO:0007669"/>
    <property type="project" value="TreeGrafter"/>
</dbReference>
<keyword evidence="7" id="KW-1185">Reference proteome</keyword>
<evidence type="ECO:0000256" key="1">
    <source>
        <dbReference type="ARBA" id="ARBA00004141"/>
    </source>
</evidence>
<evidence type="ECO:0000256" key="5">
    <source>
        <dbReference type="SAM" id="Phobius"/>
    </source>
</evidence>
<dbReference type="PANTHER" id="PTHR23501">
    <property type="entry name" value="MAJOR FACILITATOR SUPERFAMILY"/>
    <property type="match status" value="1"/>
</dbReference>
<dbReference type="EMBL" id="SGPK01000139">
    <property type="protein sequence ID" value="THH07516.1"/>
    <property type="molecule type" value="Genomic_DNA"/>
</dbReference>
<dbReference type="PANTHER" id="PTHR23501:SF102">
    <property type="entry name" value="DRUG TRANSPORTER, PUTATIVE (AFU_ORTHOLOGUE AFUA_3G08530)-RELATED"/>
    <property type="match status" value="1"/>
</dbReference>
<keyword evidence="2 5" id="KW-0812">Transmembrane</keyword>
<sequence length="188" mass="20596">MIGAGIFSMLRAVTALGASIGFQIFASIGIEILPTCSSFLAPTPLSPHASALAFFMLIRFFSQSWGISIGGVVLQNELAKRLPLELSQFPGETSIAFSVVPAIPELKEPLKSEVRAAFADSLTIFIYACWCSYARTFSEYAHERFTSSEKSDEYRDKIDERLRRELNLAAESTGTSVALSDAKENIQL</sequence>
<proteinExistence type="predicted"/>
<comment type="caution">
    <text evidence="6">The sequence shown here is derived from an EMBL/GenBank/DDBJ whole genome shotgun (WGS) entry which is preliminary data.</text>
</comment>
<organism evidence="6 7">
    <name type="scientific">Phellinidium pouzarii</name>
    <dbReference type="NCBI Taxonomy" id="167371"/>
    <lineage>
        <taxon>Eukaryota</taxon>
        <taxon>Fungi</taxon>
        <taxon>Dikarya</taxon>
        <taxon>Basidiomycota</taxon>
        <taxon>Agaricomycotina</taxon>
        <taxon>Agaricomycetes</taxon>
        <taxon>Hymenochaetales</taxon>
        <taxon>Hymenochaetaceae</taxon>
        <taxon>Phellinidium</taxon>
    </lineage>
</organism>
<dbReference type="GO" id="GO:0022857">
    <property type="term" value="F:transmembrane transporter activity"/>
    <property type="evidence" value="ECO:0007669"/>
    <property type="project" value="TreeGrafter"/>
</dbReference>
<feature type="transmembrane region" description="Helical" evidence="5">
    <location>
        <begin position="53"/>
        <end position="74"/>
    </location>
</feature>
<evidence type="ECO:0000313" key="6">
    <source>
        <dbReference type="EMBL" id="THH07516.1"/>
    </source>
</evidence>